<evidence type="ECO:0000313" key="2">
    <source>
        <dbReference type="EMBL" id="EDP97611.1"/>
    </source>
</evidence>
<proteinExistence type="predicted"/>
<gene>
    <name evidence="2" type="ORF">KAOT1_20652</name>
</gene>
<accession>A9DM14</accession>
<organism evidence="2 3">
    <name type="scientific">Kordia algicida OT-1</name>
    <dbReference type="NCBI Taxonomy" id="391587"/>
    <lineage>
        <taxon>Bacteria</taxon>
        <taxon>Pseudomonadati</taxon>
        <taxon>Bacteroidota</taxon>
        <taxon>Flavobacteriia</taxon>
        <taxon>Flavobacteriales</taxon>
        <taxon>Flavobacteriaceae</taxon>
        <taxon>Kordia</taxon>
    </lineage>
</organism>
<comment type="caution">
    <text evidence="2">The sequence shown here is derived from an EMBL/GenBank/DDBJ whole genome shotgun (WGS) entry which is preliminary data.</text>
</comment>
<dbReference type="OrthoDB" id="1448349at2"/>
<feature type="signal peptide" evidence="1">
    <location>
        <begin position="1"/>
        <end position="23"/>
    </location>
</feature>
<protein>
    <submittedName>
        <fullName evidence="2">Uncharacterized protein</fullName>
    </submittedName>
</protein>
<dbReference type="HOGENOM" id="CLU_2180375_0_0_10"/>
<evidence type="ECO:0000313" key="3">
    <source>
        <dbReference type="Proteomes" id="UP000002945"/>
    </source>
</evidence>
<evidence type="ECO:0000256" key="1">
    <source>
        <dbReference type="SAM" id="SignalP"/>
    </source>
</evidence>
<name>A9DM14_9FLAO</name>
<dbReference type="RefSeq" id="WP_007096659.1">
    <property type="nucleotide sequence ID" value="NZ_CP142125.1"/>
</dbReference>
<keyword evidence="1" id="KW-0732">Signal</keyword>
<sequence>MKKYITLLTFVCILFLGMNTATAQETPEIKAKMKTLELAKKIELSDAQVKQVYTIYLAYVKENRVDTEIALDKVRSQISTILEPGQQKKFKASFVKDKERQQKLERGRG</sequence>
<feature type="chain" id="PRO_5005335510" evidence="1">
    <location>
        <begin position="24"/>
        <end position="109"/>
    </location>
</feature>
<dbReference type="Proteomes" id="UP000002945">
    <property type="component" value="Unassembled WGS sequence"/>
</dbReference>
<keyword evidence="3" id="KW-1185">Reference proteome</keyword>
<dbReference type="AlphaFoldDB" id="A9DM14"/>
<reference evidence="2 3" key="1">
    <citation type="journal article" date="2011" name="J. Bacteriol.">
        <title>Genome sequence of the algicidal bacterium Kordia algicida OT-1.</title>
        <authorList>
            <person name="Lee H.S."/>
            <person name="Kang S.G."/>
            <person name="Kwon K.K."/>
            <person name="Lee J.H."/>
            <person name="Kim S.J."/>
        </authorList>
    </citation>
    <scope>NUCLEOTIDE SEQUENCE [LARGE SCALE GENOMIC DNA]</scope>
    <source>
        <strain evidence="2 3">OT-1</strain>
    </source>
</reference>
<dbReference type="EMBL" id="ABIB01000002">
    <property type="protein sequence ID" value="EDP97611.1"/>
    <property type="molecule type" value="Genomic_DNA"/>
</dbReference>